<dbReference type="EMBL" id="AP027452">
    <property type="protein sequence ID" value="BDY29152.1"/>
    <property type="molecule type" value="Genomic_DNA"/>
</dbReference>
<evidence type="ECO:0000313" key="3">
    <source>
        <dbReference type="Proteomes" id="UP001241092"/>
    </source>
</evidence>
<accession>A0AAI8TV72</accession>
<evidence type="ECO:0000313" key="2">
    <source>
        <dbReference type="EMBL" id="BDY29152.1"/>
    </source>
</evidence>
<name>A0AAI8TV72_MYCME</name>
<proteinExistence type="predicted"/>
<dbReference type="PROSITE" id="PS51257">
    <property type="entry name" value="PROKAR_LIPOPROTEIN"/>
    <property type="match status" value="1"/>
</dbReference>
<feature type="signal peptide" evidence="1">
    <location>
        <begin position="1"/>
        <end position="31"/>
    </location>
</feature>
<sequence>MATERSAHRRTVRRAGAVLAAVMLVACGVPTATPSPSPAPSAFAFQPLWPFASQQEADDWLNGQAAAGHSPWHADAKATALFFTQNYLGFTEVDRTTTVAEEQAEAWVGVGYPLPDARSATVATIHLARFGPRPDAPWEVVGTRDDVLTLETPPYGSTAASVIEAGGVITGVDESMHLQVRQSTQAGVLGEDCCAAAGGEAQPWSARVTMTSPPQPGALTLVVWTGGHVATVEKFAVTGLRAQ</sequence>
<dbReference type="RefSeq" id="WP_276821211.1">
    <property type="nucleotide sequence ID" value="NZ_AP027452.1"/>
</dbReference>
<organism evidence="2 3">
    <name type="scientific">Mycolicibacterium mageritense</name>
    <name type="common">Mycobacterium mageritense</name>
    <dbReference type="NCBI Taxonomy" id="53462"/>
    <lineage>
        <taxon>Bacteria</taxon>
        <taxon>Bacillati</taxon>
        <taxon>Actinomycetota</taxon>
        <taxon>Actinomycetes</taxon>
        <taxon>Mycobacteriales</taxon>
        <taxon>Mycobacteriaceae</taxon>
        <taxon>Mycolicibacterium</taxon>
    </lineage>
</organism>
<evidence type="ECO:0000256" key="1">
    <source>
        <dbReference type="SAM" id="SignalP"/>
    </source>
</evidence>
<dbReference type="AlphaFoldDB" id="A0AAI8TV72"/>
<protein>
    <submittedName>
        <fullName evidence="2">Uncharacterized protein</fullName>
    </submittedName>
</protein>
<keyword evidence="1" id="KW-0732">Signal</keyword>
<dbReference type="Proteomes" id="UP001241092">
    <property type="component" value="Chromosome"/>
</dbReference>
<feature type="chain" id="PRO_5042557502" evidence="1">
    <location>
        <begin position="32"/>
        <end position="243"/>
    </location>
</feature>
<gene>
    <name evidence="2" type="ORF">hbim_03088</name>
</gene>
<reference evidence="2" key="1">
    <citation type="submission" date="2023-03" db="EMBL/GenBank/DDBJ databases">
        <title>Draft genome sequence of a Mycolicibacterium mageritense strain H4_3_1 isolated from a hybrid biological-inorganic system reactor.</title>
        <authorList>
            <person name="Feng X."/>
            <person name="Kazama D."/>
            <person name="Sato K."/>
            <person name="Kobayashi H."/>
        </authorList>
    </citation>
    <scope>NUCLEOTIDE SEQUENCE</scope>
    <source>
        <strain evidence="2">H4_3_1</strain>
    </source>
</reference>